<feature type="region of interest" description="Disordered" evidence="1">
    <location>
        <begin position="116"/>
        <end position="141"/>
    </location>
</feature>
<feature type="domain" description="DUF2382" evidence="3">
    <location>
        <begin position="163"/>
        <end position="274"/>
    </location>
</feature>
<sequence>MNVITQEQVSDLIGSTVYDVNGDKVGEVKAVYLDDESGRPEWMTVRTGWFGMHESFVPLSTAVRRDDRVEVSLEKSHIKDAPRIDAAGGQHLSAKEEQELYHYYGMSAGPRSHSTGMVPGQGGGPGAAMPGHPASGTSAGLASVPAQGVTGDGMDAPSEESALTLSEERLRVGTESYESGRVRLRKYVVTEEQQVTVPVTHEEVRIEREPIAEAGRGQALHDVNIEEAETEVVLHAERPVVDTEAVPVERVRLVKEDVTEQETVSGQVRKEHLETDGDLPT</sequence>
<evidence type="ECO:0000313" key="5">
    <source>
        <dbReference type="Proteomes" id="UP000530928"/>
    </source>
</evidence>
<dbReference type="Pfam" id="PF09557">
    <property type="entry name" value="DUF2382"/>
    <property type="match status" value="1"/>
</dbReference>
<dbReference type="InterPro" id="IPR027275">
    <property type="entry name" value="PRC-brl_dom"/>
</dbReference>
<feature type="compositionally biased region" description="Low complexity" evidence="1">
    <location>
        <begin position="127"/>
        <end position="136"/>
    </location>
</feature>
<protein>
    <submittedName>
        <fullName evidence="4">Uncharacterized protein (TIGR02271 family)</fullName>
    </submittedName>
</protein>
<evidence type="ECO:0000259" key="2">
    <source>
        <dbReference type="Pfam" id="PF05239"/>
    </source>
</evidence>
<evidence type="ECO:0000313" key="4">
    <source>
        <dbReference type="EMBL" id="MBA2898001.1"/>
    </source>
</evidence>
<dbReference type="Proteomes" id="UP000530928">
    <property type="component" value="Unassembled WGS sequence"/>
</dbReference>
<dbReference type="GO" id="GO:0019684">
    <property type="term" value="P:photosynthesis, light reaction"/>
    <property type="evidence" value="ECO:0007669"/>
    <property type="project" value="InterPro"/>
</dbReference>
<dbReference type="PANTHER" id="PTHR38463:SF1">
    <property type="entry name" value="STRESS RESPONSE PROTEIN YSNF"/>
    <property type="match status" value="1"/>
</dbReference>
<evidence type="ECO:0000256" key="1">
    <source>
        <dbReference type="SAM" id="MobiDB-lite"/>
    </source>
</evidence>
<gene>
    <name evidence="4" type="ORF">HNR30_009407</name>
</gene>
<dbReference type="InterPro" id="IPR014747">
    <property type="entry name" value="Bac_photo_RC_H_C"/>
</dbReference>
<accession>A0A7W0HWM1</accession>
<dbReference type="Pfam" id="PF05239">
    <property type="entry name" value="PRC"/>
    <property type="match status" value="1"/>
</dbReference>
<dbReference type="AlphaFoldDB" id="A0A7W0HWM1"/>
<evidence type="ECO:0000259" key="3">
    <source>
        <dbReference type="Pfam" id="PF09557"/>
    </source>
</evidence>
<dbReference type="EMBL" id="JACDUR010000016">
    <property type="protein sequence ID" value="MBA2898001.1"/>
    <property type="molecule type" value="Genomic_DNA"/>
</dbReference>
<feature type="region of interest" description="Disordered" evidence="1">
    <location>
        <begin position="259"/>
        <end position="281"/>
    </location>
</feature>
<dbReference type="InterPro" id="IPR052967">
    <property type="entry name" value="Stress_Response_Assoc"/>
</dbReference>
<dbReference type="RefSeq" id="WP_220134789.1">
    <property type="nucleotide sequence ID" value="NZ_BAABAM010000020.1"/>
</dbReference>
<dbReference type="InterPro" id="IPR011033">
    <property type="entry name" value="PRC_barrel-like_sf"/>
</dbReference>
<proteinExistence type="predicted"/>
<keyword evidence="5" id="KW-1185">Reference proteome</keyword>
<dbReference type="InterPro" id="IPR019060">
    <property type="entry name" value="DUF2382"/>
</dbReference>
<comment type="caution">
    <text evidence="4">The sequence shown here is derived from an EMBL/GenBank/DDBJ whole genome shotgun (WGS) entry which is preliminary data.</text>
</comment>
<dbReference type="Gene3D" id="3.90.50.10">
    <property type="entry name" value="Photosynthetic Reaction Center, subunit H, domain 2"/>
    <property type="match status" value="1"/>
</dbReference>
<dbReference type="SUPFAM" id="SSF50346">
    <property type="entry name" value="PRC-barrel domain"/>
    <property type="match status" value="1"/>
</dbReference>
<feature type="domain" description="PRC-barrel" evidence="2">
    <location>
        <begin position="6"/>
        <end position="71"/>
    </location>
</feature>
<name>A0A7W0HWM1_9ACTN</name>
<organism evidence="4 5">
    <name type="scientific">Nonomuraea soli</name>
    <dbReference type="NCBI Taxonomy" id="1032476"/>
    <lineage>
        <taxon>Bacteria</taxon>
        <taxon>Bacillati</taxon>
        <taxon>Actinomycetota</taxon>
        <taxon>Actinomycetes</taxon>
        <taxon>Streptosporangiales</taxon>
        <taxon>Streptosporangiaceae</taxon>
        <taxon>Nonomuraea</taxon>
    </lineage>
</organism>
<reference evidence="4 5" key="1">
    <citation type="submission" date="2020-07" db="EMBL/GenBank/DDBJ databases">
        <title>Genomic Encyclopedia of Type Strains, Phase IV (KMG-IV): sequencing the most valuable type-strain genomes for metagenomic binning, comparative biology and taxonomic classification.</title>
        <authorList>
            <person name="Goeker M."/>
        </authorList>
    </citation>
    <scope>NUCLEOTIDE SEQUENCE [LARGE SCALE GENOMIC DNA]</scope>
    <source>
        <strain evidence="4 5">DSM 45533</strain>
    </source>
</reference>
<dbReference type="PANTHER" id="PTHR38463">
    <property type="entry name" value="STRESS RESPONSE PROTEIN YSNF"/>
    <property type="match status" value="1"/>
</dbReference>
<dbReference type="NCBIfam" id="TIGR02271">
    <property type="entry name" value="YsnF/AvaK domain"/>
    <property type="match status" value="1"/>
</dbReference>
<dbReference type="GO" id="GO:0030077">
    <property type="term" value="C:plasma membrane light-harvesting complex"/>
    <property type="evidence" value="ECO:0007669"/>
    <property type="project" value="InterPro"/>
</dbReference>